<evidence type="ECO:0000313" key="2">
    <source>
        <dbReference type="EMBL" id="OQP64682.1"/>
    </source>
</evidence>
<feature type="transmembrane region" description="Helical" evidence="1">
    <location>
        <begin position="96"/>
        <end position="116"/>
    </location>
</feature>
<dbReference type="STRING" id="1703345.A3860_18140"/>
<gene>
    <name evidence="2" type="ORF">A3860_18140</name>
</gene>
<keyword evidence="1" id="KW-1133">Transmembrane helix</keyword>
<keyword evidence="3" id="KW-1185">Reference proteome</keyword>
<proteinExistence type="predicted"/>
<name>A0A1V9G280_9BACT</name>
<accession>A0A1V9G280</accession>
<dbReference type="AlphaFoldDB" id="A0A1V9G280"/>
<protein>
    <submittedName>
        <fullName evidence="2">Uncharacterized protein</fullName>
    </submittedName>
</protein>
<organism evidence="2 3">
    <name type="scientific">Niastella vici</name>
    <dbReference type="NCBI Taxonomy" id="1703345"/>
    <lineage>
        <taxon>Bacteria</taxon>
        <taxon>Pseudomonadati</taxon>
        <taxon>Bacteroidota</taxon>
        <taxon>Chitinophagia</taxon>
        <taxon>Chitinophagales</taxon>
        <taxon>Chitinophagaceae</taxon>
        <taxon>Niastella</taxon>
    </lineage>
</organism>
<evidence type="ECO:0000313" key="3">
    <source>
        <dbReference type="Proteomes" id="UP000192796"/>
    </source>
</evidence>
<sequence>MSVRLVGADGGRSVSLPGFSCLLNLNFFQRIKNTKHEKKDACALVFRGGEIKVVMGGRTNKGKGLQDVDETAVLTYLLNTISVPDNGLCTVCAPGIFKISTNVCVFILFAGWLFLIERFSKSLQFNSVHRKPNV</sequence>
<reference evidence="2 3" key="1">
    <citation type="submission" date="2016-03" db="EMBL/GenBank/DDBJ databases">
        <title>Niastella vici sp. nov., isolated from farmland soil.</title>
        <authorList>
            <person name="Chen L."/>
            <person name="Wang D."/>
            <person name="Yang S."/>
            <person name="Wang G."/>
        </authorList>
    </citation>
    <scope>NUCLEOTIDE SEQUENCE [LARGE SCALE GENOMIC DNA]</scope>
    <source>
        <strain evidence="2 3">DJ57</strain>
    </source>
</reference>
<dbReference type="EMBL" id="LVYD01000041">
    <property type="protein sequence ID" value="OQP64682.1"/>
    <property type="molecule type" value="Genomic_DNA"/>
</dbReference>
<keyword evidence="1" id="KW-0472">Membrane</keyword>
<keyword evidence="1" id="KW-0812">Transmembrane</keyword>
<comment type="caution">
    <text evidence="2">The sequence shown here is derived from an EMBL/GenBank/DDBJ whole genome shotgun (WGS) entry which is preliminary data.</text>
</comment>
<dbReference type="Proteomes" id="UP000192796">
    <property type="component" value="Unassembled WGS sequence"/>
</dbReference>
<evidence type="ECO:0000256" key="1">
    <source>
        <dbReference type="SAM" id="Phobius"/>
    </source>
</evidence>